<feature type="repeat" description="TPR" evidence="1">
    <location>
        <begin position="251"/>
        <end position="284"/>
    </location>
</feature>
<comment type="caution">
    <text evidence="2">The sequence shown here is derived from an EMBL/GenBank/DDBJ whole genome shotgun (WGS) entry which is preliminary data.</text>
</comment>
<organism evidence="2 3">
    <name type="scientific">Clostridium neuense</name>
    <dbReference type="NCBI Taxonomy" id="1728934"/>
    <lineage>
        <taxon>Bacteria</taxon>
        <taxon>Bacillati</taxon>
        <taxon>Bacillota</taxon>
        <taxon>Clostridia</taxon>
        <taxon>Eubacteriales</taxon>
        <taxon>Clostridiaceae</taxon>
        <taxon>Clostridium</taxon>
    </lineage>
</organism>
<gene>
    <name evidence="2" type="ORF">ACJDT4_16845</name>
</gene>
<dbReference type="PROSITE" id="PS50005">
    <property type="entry name" value="TPR"/>
    <property type="match status" value="1"/>
</dbReference>
<evidence type="ECO:0000313" key="2">
    <source>
        <dbReference type="EMBL" id="MFL0252090.1"/>
    </source>
</evidence>
<accession>A0ABW8TJ50</accession>
<proteinExistence type="predicted"/>
<name>A0ABW8TJ50_9CLOT</name>
<evidence type="ECO:0000313" key="3">
    <source>
        <dbReference type="Proteomes" id="UP001623592"/>
    </source>
</evidence>
<dbReference type="SMART" id="SM00028">
    <property type="entry name" value="TPR"/>
    <property type="match status" value="2"/>
</dbReference>
<keyword evidence="3" id="KW-1185">Reference proteome</keyword>
<dbReference type="Proteomes" id="UP001623592">
    <property type="component" value="Unassembled WGS sequence"/>
</dbReference>
<dbReference type="InterPro" id="IPR011990">
    <property type="entry name" value="TPR-like_helical_dom_sf"/>
</dbReference>
<dbReference type="RefSeq" id="WP_406788741.1">
    <property type="nucleotide sequence ID" value="NZ_JBJIAA010000014.1"/>
</dbReference>
<evidence type="ECO:0000256" key="1">
    <source>
        <dbReference type="PROSITE-ProRule" id="PRU00339"/>
    </source>
</evidence>
<evidence type="ECO:0008006" key="4">
    <source>
        <dbReference type="Google" id="ProtNLM"/>
    </source>
</evidence>
<dbReference type="InterPro" id="IPR001387">
    <property type="entry name" value="Cro/C1-type_HTH"/>
</dbReference>
<dbReference type="InterPro" id="IPR010982">
    <property type="entry name" value="Lambda_DNA-bd_dom_sf"/>
</dbReference>
<protein>
    <recommendedName>
        <fullName evidence="4">Transcriptional regulator</fullName>
    </recommendedName>
</protein>
<dbReference type="EMBL" id="JBJIAA010000014">
    <property type="protein sequence ID" value="MFL0252090.1"/>
    <property type="molecule type" value="Genomic_DNA"/>
</dbReference>
<dbReference type="Pfam" id="PF13181">
    <property type="entry name" value="TPR_8"/>
    <property type="match status" value="1"/>
</dbReference>
<dbReference type="Gene3D" id="1.25.40.10">
    <property type="entry name" value="Tetratricopeptide repeat domain"/>
    <property type="match status" value="1"/>
</dbReference>
<dbReference type="PROSITE" id="PS50293">
    <property type="entry name" value="TPR_REGION"/>
    <property type="match status" value="1"/>
</dbReference>
<reference evidence="2 3" key="1">
    <citation type="submission" date="2024-11" db="EMBL/GenBank/DDBJ databases">
        <authorList>
            <person name="Heng Y.C."/>
            <person name="Lim A.C.H."/>
            <person name="Lee J.K.Y."/>
            <person name="Kittelmann S."/>
        </authorList>
    </citation>
    <scope>NUCLEOTIDE SEQUENCE [LARGE SCALE GENOMIC DNA]</scope>
    <source>
        <strain evidence="2 3">WILCCON 0114</strain>
    </source>
</reference>
<dbReference type="CDD" id="cd00093">
    <property type="entry name" value="HTH_XRE"/>
    <property type="match status" value="1"/>
</dbReference>
<sequence>MKSKDPYAGMLLKLERIKQNKGQKEICFGICVPSYLSKIERNLVQADEKILQELFERLNIKYCFKEEFITKAANLINTYFKNQFYGLDNKKIFCELKESSAELNYSPLAIDWLLIQGFEKNKNVIPLLSQLQDVMSEHQLALYYIIQPLEIKDANKMLKSYKKSYRILENSYSLLYVMEAYFLLGQYDKVNECANQCISIALEEGNTWALAECFDMQGCVYAALNVEPLMLQFYKRCINLLQNTLWKEKLSGTYYNIGAVYLQNGKYELAMQYLNKVTELECDFLLNHKKALVKIRS</sequence>
<dbReference type="SUPFAM" id="SSF47413">
    <property type="entry name" value="lambda repressor-like DNA-binding domains"/>
    <property type="match status" value="1"/>
</dbReference>
<dbReference type="InterPro" id="IPR019734">
    <property type="entry name" value="TPR_rpt"/>
</dbReference>
<dbReference type="SUPFAM" id="SSF48452">
    <property type="entry name" value="TPR-like"/>
    <property type="match status" value="1"/>
</dbReference>
<keyword evidence="1" id="KW-0802">TPR repeat</keyword>